<dbReference type="NCBIfam" id="TIGR03898">
    <property type="entry name" value="lanti_MRSA_kill"/>
    <property type="match status" value="1"/>
</dbReference>
<evidence type="ECO:0000313" key="1">
    <source>
        <dbReference type="EMBL" id="SCL44176.1"/>
    </source>
</evidence>
<dbReference type="GO" id="GO:0042742">
    <property type="term" value="P:defense response to bacterium"/>
    <property type="evidence" value="ECO:0007669"/>
    <property type="project" value="InterPro"/>
</dbReference>
<dbReference type="EMBL" id="FMHZ01000002">
    <property type="protein sequence ID" value="SCL44176.1"/>
    <property type="molecule type" value="Genomic_DNA"/>
</dbReference>
<dbReference type="AlphaFoldDB" id="A0A1C6TQU5"/>
<proteinExistence type="predicted"/>
<keyword evidence="2" id="KW-1185">Reference proteome</keyword>
<protein>
    <submittedName>
        <fullName evidence="1">Type 2 lantibiotic, mersacidin/lichenicidin family</fullName>
    </submittedName>
</protein>
<organism evidence="1 2">
    <name type="scientific">Micromonospora citrea</name>
    <dbReference type="NCBI Taxonomy" id="47855"/>
    <lineage>
        <taxon>Bacteria</taxon>
        <taxon>Bacillati</taxon>
        <taxon>Actinomycetota</taxon>
        <taxon>Actinomycetes</taxon>
        <taxon>Micromonosporales</taxon>
        <taxon>Micromonosporaceae</taxon>
        <taxon>Micromonospora</taxon>
    </lineage>
</organism>
<dbReference type="Proteomes" id="UP000199001">
    <property type="component" value="Unassembled WGS sequence"/>
</dbReference>
<dbReference type="STRING" id="47855.GA0070606_0172"/>
<dbReference type="InterPro" id="IPR027635">
    <property type="entry name" value="Lantibiotic2_lead_pep_dom"/>
</dbReference>
<reference evidence="2" key="1">
    <citation type="submission" date="2016-06" db="EMBL/GenBank/DDBJ databases">
        <authorList>
            <person name="Varghese N."/>
            <person name="Submissions Spin"/>
        </authorList>
    </citation>
    <scope>NUCLEOTIDE SEQUENCE [LARGE SCALE GENOMIC DNA]</scope>
    <source>
        <strain evidence="2">DSM 43903</strain>
    </source>
</reference>
<sequence>MNDKTLRAWKDPAFRTTLDDTDIALLPESPVGAVGGLDADFADIFGGDRAFTFHTCFTCQWGSLGCTNTCWIMTAGCTSGSC</sequence>
<gene>
    <name evidence="1" type="ORF">GA0070606_0172</name>
</gene>
<evidence type="ECO:0000313" key="2">
    <source>
        <dbReference type="Proteomes" id="UP000199001"/>
    </source>
</evidence>
<accession>A0A1C6TQU5</accession>
<name>A0A1C6TQU5_9ACTN</name>